<evidence type="ECO:0000313" key="2">
    <source>
        <dbReference type="EMBL" id="PTX61489.1"/>
    </source>
</evidence>
<gene>
    <name evidence="2" type="ORF">C8N46_104132</name>
</gene>
<organism evidence="2 3">
    <name type="scientific">Kordia periserrulae</name>
    <dbReference type="NCBI Taxonomy" id="701523"/>
    <lineage>
        <taxon>Bacteria</taxon>
        <taxon>Pseudomonadati</taxon>
        <taxon>Bacteroidota</taxon>
        <taxon>Flavobacteriia</taxon>
        <taxon>Flavobacteriales</taxon>
        <taxon>Flavobacteriaceae</taxon>
        <taxon>Kordia</taxon>
    </lineage>
</organism>
<dbReference type="PANTHER" id="PTHR11062">
    <property type="entry name" value="EXOSTOSIN HEPARAN SULFATE GLYCOSYLTRANSFERASE -RELATED"/>
    <property type="match status" value="1"/>
</dbReference>
<proteinExistence type="predicted"/>
<dbReference type="GO" id="GO:0016757">
    <property type="term" value="F:glycosyltransferase activity"/>
    <property type="evidence" value="ECO:0007669"/>
    <property type="project" value="InterPro"/>
</dbReference>
<dbReference type="AlphaFoldDB" id="A0A2T6BZJ5"/>
<dbReference type="Proteomes" id="UP000244090">
    <property type="component" value="Unassembled WGS sequence"/>
</dbReference>
<accession>A0A2T6BZJ5</accession>
<evidence type="ECO:0000313" key="3">
    <source>
        <dbReference type="Proteomes" id="UP000244090"/>
    </source>
</evidence>
<dbReference type="OrthoDB" id="1416011at2"/>
<dbReference type="InterPro" id="IPR004263">
    <property type="entry name" value="Exostosin"/>
</dbReference>
<sequence>MLHVYTDKQFIEKHPKGEKFPLIYALLFDERNEFTEVKKYYQLVDSIDNAEVAFLPFSWNFYLKHNLQQEAERFIDECHDKQLKVLTYISGDQGVTPTNKDVYVFRNSGYKSKKLKNQISFPAFFKDPLEHYIDKKEHQIRVKTAKPVIGFVGQATPNLLKAAKDIGLIIYRNLKFRLGKSLLEPQQWFAAPFMRYKYLKRLEKHPEIETNIVYRERYRAGVRTNRSVDKTTYEFYENMNDSDYIFNLRGAGNFSVRFYQTIAMGRIPVLIDTDCLLPLEGIIDWTQHCIRIPQGKEHEMEQRLLEFHQNMTQQTFEEIQKANRKLWEDYLTLTSFFARIHDLIKNDEL</sequence>
<protein>
    <submittedName>
        <fullName evidence="2">Exostosin family protein</fullName>
    </submittedName>
</protein>
<dbReference type="Pfam" id="PF03016">
    <property type="entry name" value="Exostosin_GT47"/>
    <property type="match status" value="1"/>
</dbReference>
<comment type="caution">
    <text evidence="2">The sequence shown here is derived from an EMBL/GenBank/DDBJ whole genome shotgun (WGS) entry which is preliminary data.</text>
</comment>
<keyword evidence="3" id="KW-1185">Reference proteome</keyword>
<feature type="domain" description="Exostosin GT47" evidence="1">
    <location>
        <begin position="199"/>
        <end position="299"/>
    </location>
</feature>
<dbReference type="RefSeq" id="WP_108114725.1">
    <property type="nucleotide sequence ID" value="NZ_QBKT01000004.1"/>
</dbReference>
<dbReference type="EMBL" id="QBKT01000004">
    <property type="protein sequence ID" value="PTX61489.1"/>
    <property type="molecule type" value="Genomic_DNA"/>
</dbReference>
<name>A0A2T6BZJ5_9FLAO</name>
<reference evidence="2 3" key="1">
    <citation type="submission" date="2018-04" db="EMBL/GenBank/DDBJ databases">
        <title>Genomic Encyclopedia of Archaeal and Bacterial Type Strains, Phase II (KMG-II): from individual species to whole genera.</title>
        <authorList>
            <person name="Goeker M."/>
        </authorList>
    </citation>
    <scope>NUCLEOTIDE SEQUENCE [LARGE SCALE GENOMIC DNA]</scope>
    <source>
        <strain evidence="2 3">DSM 25731</strain>
    </source>
</reference>
<dbReference type="InterPro" id="IPR040911">
    <property type="entry name" value="Exostosin_GT47"/>
</dbReference>
<evidence type="ECO:0000259" key="1">
    <source>
        <dbReference type="Pfam" id="PF03016"/>
    </source>
</evidence>